<keyword evidence="6" id="KW-1185">Reference proteome</keyword>
<proteinExistence type="predicted"/>
<feature type="region of interest" description="Disordered" evidence="4">
    <location>
        <begin position="1"/>
        <end position="39"/>
    </location>
</feature>
<dbReference type="AlphaFoldDB" id="A0A852V622"/>
<dbReference type="Proteomes" id="UP000576393">
    <property type="component" value="Unassembled WGS sequence"/>
</dbReference>
<dbReference type="PANTHER" id="PTHR10272:SF0">
    <property type="entry name" value="PLATELET-ACTIVATING FACTOR ACETYLHYDROLASE"/>
    <property type="match status" value="1"/>
</dbReference>
<dbReference type="GO" id="GO:0016042">
    <property type="term" value="P:lipid catabolic process"/>
    <property type="evidence" value="ECO:0007669"/>
    <property type="project" value="UniProtKB-KW"/>
</dbReference>
<evidence type="ECO:0000256" key="1">
    <source>
        <dbReference type="ARBA" id="ARBA00022801"/>
    </source>
</evidence>
<dbReference type="Gene3D" id="3.40.50.1820">
    <property type="entry name" value="alpha/beta hydrolase"/>
    <property type="match status" value="1"/>
</dbReference>
<feature type="region of interest" description="Disordered" evidence="4">
    <location>
        <begin position="82"/>
        <end position="127"/>
    </location>
</feature>
<evidence type="ECO:0000313" key="5">
    <source>
        <dbReference type="EMBL" id="NYF43028.1"/>
    </source>
</evidence>
<dbReference type="Pfam" id="PF03403">
    <property type="entry name" value="PAF-AH_p_II"/>
    <property type="match status" value="2"/>
</dbReference>
<organism evidence="5 6">
    <name type="scientific">Streptosporangium sandarakinum</name>
    <dbReference type="NCBI Taxonomy" id="1260955"/>
    <lineage>
        <taxon>Bacteria</taxon>
        <taxon>Bacillati</taxon>
        <taxon>Actinomycetota</taxon>
        <taxon>Actinomycetes</taxon>
        <taxon>Streptosporangiales</taxon>
        <taxon>Streptosporangiaceae</taxon>
        <taxon>Streptosporangium</taxon>
    </lineage>
</organism>
<name>A0A852V622_9ACTN</name>
<protein>
    <submittedName>
        <fullName evidence="5">Dienelactone hydrolase</fullName>
    </submittedName>
</protein>
<evidence type="ECO:0000313" key="6">
    <source>
        <dbReference type="Proteomes" id="UP000576393"/>
    </source>
</evidence>
<dbReference type="InterPro" id="IPR029058">
    <property type="entry name" value="AB_hydrolase_fold"/>
</dbReference>
<sequence length="462" mass="48545">MPYEDLFPALGAGSRDGHVTRTGHRPSGTKPERSGSGPVSRGALAVVAALLALVVAAPCASTPASASTVPASVATATVAVPASASPPAARSGTPDGTPSGTPAGAPIGAPYLPRPTGPHPVGTTSLHLRDLSRPDPWVPGVKARELMVSLWYPAKSPGGRRAPYMTPKESELVLKGTGMTGVPADALSRTRTNAFRDASPAGRRRGLPLVVLSPGFTWPRSSLTALAEELASRGYVVAGIDHTYETFATTFPDGRVTTCAACELETDDFGGKAVKSRAADTSFVLAELVGPRSKWRGGALIDPSRIAMAGQSLGGASVAETMLKDPRVRAGINMDGQMFAPIPASGLARPFMFLGVRGPHSPGSGEDPTWDRDWRHLTGWKRWLVVTGAVHASFTDYDLLARQIGVDLGGTLSGPRTVEITRGYVRAFFDLHLREKPQALLRKPSPRHPEVMFCSPETKTCG</sequence>
<gene>
    <name evidence="5" type="ORF">HDA43_005229</name>
</gene>
<evidence type="ECO:0000256" key="3">
    <source>
        <dbReference type="ARBA" id="ARBA00023098"/>
    </source>
</evidence>
<dbReference type="RefSeq" id="WP_179825985.1">
    <property type="nucleotide sequence ID" value="NZ_JACCCO010000002.1"/>
</dbReference>
<keyword evidence="1 5" id="KW-0378">Hydrolase</keyword>
<dbReference type="PANTHER" id="PTHR10272">
    <property type="entry name" value="PLATELET-ACTIVATING FACTOR ACETYLHYDROLASE"/>
    <property type="match status" value="1"/>
</dbReference>
<keyword evidence="2" id="KW-0442">Lipid degradation</keyword>
<reference evidence="5 6" key="1">
    <citation type="submission" date="2020-07" db="EMBL/GenBank/DDBJ databases">
        <title>Sequencing the genomes of 1000 actinobacteria strains.</title>
        <authorList>
            <person name="Klenk H.-P."/>
        </authorList>
    </citation>
    <scope>NUCLEOTIDE SEQUENCE [LARGE SCALE GENOMIC DNA]</scope>
    <source>
        <strain evidence="5 6">DSM 45763</strain>
    </source>
</reference>
<accession>A0A852V622</accession>
<keyword evidence="3" id="KW-0443">Lipid metabolism</keyword>
<dbReference type="GO" id="GO:0003847">
    <property type="term" value="F:1-alkyl-2-acetylglycerophosphocholine esterase activity"/>
    <property type="evidence" value="ECO:0007669"/>
    <property type="project" value="TreeGrafter"/>
</dbReference>
<evidence type="ECO:0000256" key="2">
    <source>
        <dbReference type="ARBA" id="ARBA00022963"/>
    </source>
</evidence>
<dbReference type="SUPFAM" id="SSF53474">
    <property type="entry name" value="alpha/beta-Hydrolases"/>
    <property type="match status" value="1"/>
</dbReference>
<evidence type="ECO:0000256" key="4">
    <source>
        <dbReference type="SAM" id="MobiDB-lite"/>
    </source>
</evidence>
<dbReference type="EMBL" id="JACCCO010000002">
    <property type="protein sequence ID" value="NYF43028.1"/>
    <property type="molecule type" value="Genomic_DNA"/>
</dbReference>
<comment type="caution">
    <text evidence="5">The sequence shown here is derived from an EMBL/GenBank/DDBJ whole genome shotgun (WGS) entry which is preliminary data.</text>
</comment>